<protein>
    <submittedName>
        <fullName evidence="2">AOAH hydrolase</fullName>
    </submittedName>
</protein>
<dbReference type="PANTHER" id="PTHR15010">
    <property type="entry name" value="ACYLOXYACYL HYDROLASE"/>
    <property type="match status" value="1"/>
</dbReference>
<keyword evidence="2" id="KW-0378">Hydrolase</keyword>
<keyword evidence="3" id="KW-1185">Reference proteome</keyword>
<organism evidence="2 3">
    <name type="scientific">Nothocercus nigrocapillus</name>
    <dbReference type="NCBI Taxonomy" id="1977171"/>
    <lineage>
        <taxon>Eukaryota</taxon>
        <taxon>Metazoa</taxon>
        <taxon>Chordata</taxon>
        <taxon>Craniata</taxon>
        <taxon>Vertebrata</taxon>
        <taxon>Euteleostomi</taxon>
        <taxon>Archelosauria</taxon>
        <taxon>Archosauria</taxon>
        <taxon>Dinosauria</taxon>
        <taxon>Saurischia</taxon>
        <taxon>Theropoda</taxon>
        <taxon>Coelurosauria</taxon>
        <taxon>Aves</taxon>
        <taxon>Palaeognathae</taxon>
        <taxon>Tinamiformes</taxon>
        <taxon>Tinamidae</taxon>
        <taxon>Nothocercus</taxon>
    </lineage>
</organism>
<dbReference type="AlphaFoldDB" id="A0A851SVN8"/>
<dbReference type="InterPro" id="IPR048593">
    <property type="entry name" value="AOAH_Saposin_N"/>
</dbReference>
<dbReference type="Proteomes" id="UP000661971">
    <property type="component" value="Unassembled WGS sequence"/>
</dbReference>
<dbReference type="Pfam" id="PF00657">
    <property type="entry name" value="Lipase_GDSL"/>
    <property type="match status" value="1"/>
</dbReference>
<dbReference type="GO" id="GO:0005509">
    <property type="term" value="F:calcium ion binding"/>
    <property type="evidence" value="ECO:0007669"/>
    <property type="project" value="TreeGrafter"/>
</dbReference>
<dbReference type="GO" id="GO:0009104">
    <property type="term" value="P:lipopolysaccharide catabolic process"/>
    <property type="evidence" value="ECO:0007669"/>
    <property type="project" value="TreeGrafter"/>
</dbReference>
<dbReference type="InterPro" id="IPR039676">
    <property type="entry name" value="AOAH"/>
</dbReference>
<evidence type="ECO:0000259" key="1">
    <source>
        <dbReference type="Pfam" id="PF20825"/>
    </source>
</evidence>
<evidence type="ECO:0000313" key="3">
    <source>
        <dbReference type="Proteomes" id="UP000661971"/>
    </source>
</evidence>
<comment type="caution">
    <text evidence="2">The sequence shown here is derived from an EMBL/GenBank/DDBJ whole genome shotgun (WGS) entry which is preliminary data.</text>
</comment>
<reference evidence="3" key="1">
    <citation type="submission" date="2023-07" db="EMBL/GenBank/DDBJ databases">
        <title>Bird 10,000 Genomes (B10K) Project - Family phase.</title>
        <authorList>
            <person name="Zhang G."/>
        </authorList>
    </citation>
    <scope>NUCLEOTIDE SEQUENCE [LARGE SCALE GENOMIC DNA]</scope>
</reference>
<dbReference type="EMBL" id="WBNA01000021">
    <property type="protein sequence ID" value="NXD07395.1"/>
    <property type="molecule type" value="Genomic_DNA"/>
</dbReference>
<dbReference type="GO" id="GO:0050728">
    <property type="term" value="P:negative regulation of inflammatory response"/>
    <property type="evidence" value="ECO:0007669"/>
    <property type="project" value="TreeGrafter"/>
</dbReference>
<gene>
    <name evidence="2" type="primary">Aoah</name>
    <name evidence="2" type="ORF">NOTNIG_R12915</name>
</gene>
<feature type="non-terminal residue" evidence="2">
    <location>
        <position position="533"/>
    </location>
</feature>
<dbReference type="InterPro" id="IPR001087">
    <property type="entry name" value="GDSL"/>
</dbReference>
<name>A0A851SVN8_9AVES</name>
<dbReference type="GO" id="GO:0050528">
    <property type="term" value="F:acyloxyacyl hydrolase activity"/>
    <property type="evidence" value="ECO:0007669"/>
    <property type="project" value="InterPro"/>
</dbReference>
<evidence type="ECO:0000313" key="2">
    <source>
        <dbReference type="EMBL" id="NXD07395.1"/>
    </source>
</evidence>
<proteinExistence type="predicted"/>
<dbReference type="PANTHER" id="PTHR15010:SF0">
    <property type="entry name" value="ACYLOXYACYL HYDROLASE"/>
    <property type="match status" value="1"/>
</dbReference>
<accession>A0A851SVN8</accession>
<sequence length="533" mass="60624">GCVLVVSVVEQLAQWHNSTVKAALERLCNYIPGKCQIKRHIIDREMNADVVCHSLKLCKQDPGQPLCHLYPPPKVSFFQMFCKIAGCGGSFKLEQYSAESIAGFSNLCAFPVLDKLCEKIKYVIRNKLPFEDFDGDKFSTFPTLRGYHWRGRDCNDKNATVYPGRRPDNWDVNSDSNCNGIWGVDPKDGIPYEEKFCKGADSRGVVLLGDSAGAHFHIPPEWMTVTQMSVKAFANLPMAFTDELDWPQFSEFTGFLNSTIGGWTDSLYLRLRRRNRCNHRDLQNISQNGMLMIQTQTVYFYINKAAYLFFSLARNQLLDNPTIVVYATIGNDVCNGERDTLAHMTTPQKMLSNVMQALRFLNTRLPTGSHVILTGLVDGRFLWDNLHDRYHPLGQLNKDVTYSQLYSFLNCLQVSPCSGWLTSNETLRNLTSERALQLSNVLKEIATSEKFSNFDIFYMDFPLRQTAEEWHRMGGEPWQLIEPVDGFHPSQIAAALGTSITWQKALHEWPQVLGKENPFNNQIEAVFKDQGGH</sequence>
<feature type="domain" description="Acyloxyacyl hydrolase N-terminal" evidence="1">
    <location>
        <begin position="1"/>
        <end position="118"/>
    </location>
</feature>
<feature type="non-terminal residue" evidence="2">
    <location>
        <position position="1"/>
    </location>
</feature>
<dbReference type="Pfam" id="PF20825">
    <property type="entry name" value="Saposin"/>
    <property type="match status" value="1"/>
</dbReference>